<feature type="domain" description="CheW-like" evidence="17">
    <location>
        <begin position="584"/>
        <end position="715"/>
    </location>
</feature>
<dbReference type="Pfam" id="PF02895">
    <property type="entry name" value="H-kinase_dim"/>
    <property type="match status" value="1"/>
</dbReference>
<dbReference type="InterPro" id="IPR037052">
    <property type="entry name" value="CheA-like_P2_sf"/>
</dbReference>
<feature type="compositionally biased region" description="Basic and acidic residues" evidence="15">
    <location>
        <begin position="274"/>
        <end position="290"/>
    </location>
</feature>
<dbReference type="Pfam" id="PF02518">
    <property type="entry name" value="HATPase_c"/>
    <property type="match status" value="1"/>
</dbReference>
<comment type="subcellular location">
    <subcellularLocation>
        <location evidence="2">Cytoplasm</location>
    </subcellularLocation>
</comment>
<dbReference type="GO" id="GO:0000155">
    <property type="term" value="F:phosphorelay sensor kinase activity"/>
    <property type="evidence" value="ECO:0007669"/>
    <property type="project" value="InterPro"/>
</dbReference>
<protein>
    <recommendedName>
        <fullName evidence="4">Chemotaxis protein CheA</fullName>
        <ecNumber evidence="3">2.7.13.3</ecNumber>
    </recommendedName>
</protein>
<dbReference type="CDD" id="cd00731">
    <property type="entry name" value="CheA_reg"/>
    <property type="match status" value="1"/>
</dbReference>
<reference evidence="19 20" key="1">
    <citation type="submission" date="2017-12" db="EMBL/GenBank/DDBJ databases">
        <title>Complete genome sequence of Herbivorax saccincola GGR1, a novel Cellulosome-producing hydrolytic bacterium in a thermophilic biogas plant, established by Illumina and Nanopore MinION sequencing.</title>
        <authorList>
            <person name="Pechtl A."/>
            <person name="Ruckert C."/>
            <person name="Koeck D.E."/>
            <person name="Maus I."/>
            <person name="Winkler A."/>
            <person name="Kalinowski J."/>
            <person name="Puhler A."/>
            <person name="Schwarz W.W."/>
            <person name="Zverlov V.V."/>
            <person name="Schluter A."/>
            <person name="Liebl W."/>
        </authorList>
    </citation>
    <scope>NUCLEOTIDE SEQUENCE [LARGE SCALE GENOMIC DNA]</scope>
    <source>
        <strain evidence="20">SR1</strain>
    </source>
</reference>
<dbReference type="CDD" id="cd16916">
    <property type="entry name" value="HATPase_CheA-like"/>
    <property type="match status" value="1"/>
</dbReference>
<dbReference type="InterPro" id="IPR003594">
    <property type="entry name" value="HATPase_dom"/>
</dbReference>
<dbReference type="SUPFAM" id="SSF55874">
    <property type="entry name" value="ATPase domain of HSP90 chaperone/DNA topoisomerase II/histidine kinase"/>
    <property type="match status" value="1"/>
</dbReference>
<dbReference type="GO" id="GO:0005737">
    <property type="term" value="C:cytoplasm"/>
    <property type="evidence" value="ECO:0007669"/>
    <property type="project" value="UniProtKB-SubCell"/>
</dbReference>
<sequence>MVDNNNHEPMVEMFVFETSQLMDELEETLINSEKESGFNSTIDEIFRIMHTVKGSAAMMMYDNISSLAHSIEDLFFYLREEKPDNVDASSITDMVLDGVDFIKNEVSKIQNGLDSEDSADELIEKINEFLESLKAENPKGEAQDSKIETKTKQQYYISSKGACESGGNYRYEAHLKFTDGCEMENIRAFSVIHDLKEIGDVLYFYPENVIEDEEASEIIKKEGFKIEFRTDLNLEEVRDRLNHTLFLDKLEVYLKNDDFIEEFENMDNIKEEGLEEKDLKEENSKEKNEIILDDLEGEEKKESKKEDNKDKKELQEKSDRKSTASRSVASGKQSVISVNITKLDSLMDLVGELVISVAMVTQNPELKGLPLNNFYKAARQLNKITNELQDVVMSIRMVPLAGTFHKMNRIVRDMSKKLNKSVELEIVGEETEVDKNIIERISDPLIHLIRNSIDHGIEEVEERKKKGKDPIGKLVLEAKNAGGDVWIIIKDDGRGLDREKILAKARENGLIDKPEEELTDKEIYSFIFKPGFSTKDNISEFSGRGVGMDIVMKNIETVGGTAYVDSKPGEGTTISIKFPLTLAIIDGITVKVGESRYTIPTISIKESFKVKNEAIIVDEKGNEMIMVRGEAYPVLRLHKYYKINTEITDIKDGIVVMVENDYRTYCIFADALLGEQQVVVKALPKYVENAKGIAGCTLLGDGSISLILDISKLMN</sequence>
<evidence type="ECO:0000256" key="6">
    <source>
        <dbReference type="ARBA" id="ARBA00022500"/>
    </source>
</evidence>
<evidence type="ECO:0000256" key="13">
    <source>
        <dbReference type="ARBA" id="ARBA00035100"/>
    </source>
</evidence>
<gene>
    <name evidence="19" type="primary">cheA1</name>
    <name evidence="19" type="ORF">HVS_09845</name>
</gene>
<dbReference type="Gene3D" id="1.10.287.560">
    <property type="entry name" value="Histidine kinase CheA-like, homodimeric domain"/>
    <property type="match status" value="1"/>
</dbReference>
<dbReference type="InterPro" id="IPR010808">
    <property type="entry name" value="CheA_P2-bd"/>
</dbReference>
<dbReference type="Gene3D" id="3.30.565.10">
    <property type="entry name" value="Histidine kinase-like ATPase, C-terminal domain"/>
    <property type="match status" value="1"/>
</dbReference>
<dbReference type="FunFam" id="3.30.565.10:FF:000016">
    <property type="entry name" value="Chemotaxis protein CheA, putative"/>
    <property type="match status" value="1"/>
</dbReference>
<dbReference type="SMART" id="SM01231">
    <property type="entry name" value="H-kinase_dim"/>
    <property type="match status" value="1"/>
</dbReference>
<evidence type="ECO:0000256" key="3">
    <source>
        <dbReference type="ARBA" id="ARBA00012438"/>
    </source>
</evidence>
<dbReference type="PANTHER" id="PTHR43395">
    <property type="entry name" value="SENSOR HISTIDINE KINASE CHEA"/>
    <property type="match status" value="1"/>
</dbReference>
<evidence type="ECO:0000256" key="7">
    <source>
        <dbReference type="ARBA" id="ARBA00022553"/>
    </source>
</evidence>
<dbReference type="Pfam" id="PF07194">
    <property type="entry name" value="P2"/>
    <property type="match status" value="1"/>
</dbReference>
<dbReference type="InterPro" id="IPR004105">
    <property type="entry name" value="CheA-like_dim"/>
</dbReference>
<comment type="catalytic activity">
    <reaction evidence="1">
        <text>ATP + protein L-histidine = ADP + protein N-phospho-L-histidine.</text>
        <dbReference type="EC" id="2.7.13.3"/>
    </reaction>
</comment>
<dbReference type="PROSITE" id="PS50109">
    <property type="entry name" value="HIS_KIN"/>
    <property type="match status" value="1"/>
</dbReference>
<dbReference type="InterPro" id="IPR008207">
    <property type="entry name" value="Sig_transdc_His_kin_Hpt_dom"/>
</dbReference>
<dbReference type="KEGG" id="hsc:HVS_09845"/>
<dbReference type="RefSeq" id="WP_101301743.1">
    <property type="nucleotide sequence ID" value="NZ_CP025197.1"/>
</dbReference>
<dbReference type="InterPro" id="IPR037006">
    <property type="entry name" value="CheA-like_homodim_sf"/>
</dbReference>
<feature type="domain" description="HPt" evidence="18">
    <location>
        <begin position="3"/>
        <end position="109"/>
    </location>
</feature>
<evidence type="ECO:0000256" key="11">
    <source>
        <dbReference type="ARBA" id="ARBA00022840"/>
    </source>
</evidence>
<dbReference type="AlphaFoldDB" id="A0A2K9E8H3"/>
<evidence type="ECO:0000256" key="2">
    <source>
        <dbReference type="ARBA" id="ARBA00004496"/>
    </source>
</evidence>
<dbReference type="GO" id="GO:0006935">
    <property type="term" value="P:chemotaxis"/>
    <property type="evidence" value="ECO:0007669"/>
    <property type="project" value="UniProtKB-KW"/>
</dbReference>
<dbReference type="InterPro" id="IPR036097">
    <property type="entry name" value="HisK_dim/P_sf"/>
</dbReference>
<keyword evidence="12" id="KW-0902">Two-component regulatory system</keyword>
<dbReference type="InterPro" id="IPR036890">
    <property type="entry name" value="HATPase_C_sf"/>
</dbReference>
<evidence type="ECO:0000256" key="5">
    <source>
        <dbReference type="ARBA" id="ARBA00022490"/>
    </source>
</evidence>
<dbReference type="EMBL" id="CP025197">
    <property type="protein sequence ID" value="AUG57866.1"/>
    <property type="molecule type" value="Genomic_DNA"/>
</dbReference>
<accession>A0A2K9E8H3</accession>
<keyword evidence="7 14" id="KW-0597">Phosphoprotein</keyword>
<keyword evidence="6" id="KW-0145">Chemotaxis</keyword>
<evidence type="ECO:0000256" key="4">
    <source>
        <dbReference type="ARBA" id="ARBA00021495"/>
    </source>
</evidence>
<dbReference type="SMART" id="SM00260">
    <property type="entry name" value="CheW"/>
    <property type="match status" value="1"/>
</dbReference>
<dbReference type="PANTHER" id="PTHR43395:SF10">
    <property type="entry name" value="CHEMOTAXIS PROTEIN CHEA"/>
    <property type="match status" value="1"/>
</dbReference>
<evidence type="ECO:0000259" key="18">
    <source>
        <dbReference type="PROSITE" id="PS50894"/>
    </source>
</evidence>
<name>A0A2K9E8H3_9FIRM</name>
<dbReference type="CDD" id="cd00088">
    <property type="entry name" value="HPT"/>
    <property type="match status" value="1"/>
</dbReference>
<dbReference type="Pfam" id="PF01627">
    <property type="entry name" value="Hpt"/>
    <property type="match status" value="1"/>
</dbReference>
<dbReference type="InterPro" id="IPR051315">
    <property type="entry name" value="Bact_Chemotaxis_CheA"/>
</dbReference>
<dbReference type="SUPFAM" id="SSF55052">
    <property type="entry name" value="CheY-binding domain of CheA"/>
    <property type="match status" value="1"/>
</dbReference>
<dbReference type="SUPFAM" id="SSF47226">
    <property type="entry name" value="Histidine-containing phosphotransfer domain, HPT domain"/>
    <property type="match status" value="1"/>
</dbReference>
<keyword evidence="9" id="KW-0547">Nucleotide-binding</keyword>
<proteinExistence type="predicted"/>
<evidence type="ECO:0000256" key="10">
    <source>
        <dbReference type="ARBA" id="ARBA00022777"/>
    </source>
</evidence>
<keyword evidence="20" id="KW-1185">Reference proteome</keyword>
<dbReference type="Gene3D" id="3.30.70.1110">
    <property type="entry name" value="Histidine kinase CheA-like, P2 response regulator-binding domain"/>
    <property type="match status" value="1"/>
</dbReference>
<dbReference type="SMART" id="SM00387">
    <property type="entry name" value="HATPase_c"/>
    <property type="match status" value="1"/>
</dbReference>
<feature type="region of interest" description="Disordered" evidence="15">
    <location>
        <begin position="274"/>
        <end position="328"/>
    </location>
</feature>
<evidence type="ECO:0000256" key="9">
    <source>
        <dbReference type="ARBA" id="ARBA00022741"/>
    </source>
</evidence>
<evidence type="ECO:0000256" key="8">
    <source>
        <dbReference type="ARBA" id="ARBA00022679"/>
    </source>
</evidence>
<dbReference type="InterPro" id="IPR004358">
    <property type="entry name" value="Sig_transdc_His_kin-like_C"/>
</dbReference>
<dbReference type="EC" id="2.7.13.3" evidence="3"/>
<evidence type="ECO:0000256" key="12">
    <source>
        <dbReference type="ARBA" id="ARBA00023012"/>
    </source>
</evidence>
<evidence type="ECO:0000259" key="17">
    <source>
        <dbReference type="PROSITE" id="PS50851"/>
    </source>
</evidence>
<dbReference type="InterPro" id="IPR005467">
    <property type="entry name" value="His_kinase_dom"/>
</dbReference>
<evidence type="ECO:0000256" key="1">
    <source>
        <dbReference type="ARBA" id="ARBA00000085"/>
    </source>
</evidence>
<comment type="function">
    <text evidence="13">Involved in the transmission of sensory signals from the chemoreceptors to the flagellar motors. CheA is autophosphorylated; it can transfer its phosphate group to either CheB or CheY.</text>
</comment>
<dbReference type="Proteomes" id="UP000233534">
    <property type="component" value="Chromosome"/>
</dbReference>
<dbReference type="Gene3D" id="2.30.30.40">
    <property type="entry name" value="SH3 Domains"/>
    <property type="match status" value="1"/>
</dbReference>
<dbReference type="GO" id="GO:0005524">
    <property type="term" value="F:ATP binding"/>
    <property type="evidence" value="ECO:0007669"/>
    <property type="project" value="UniProtKB-KW"/>
</dbReference>
<dbReference type="Gene3D" id="1.20.120.160">
    <property type="entry name" value="HPT domain"/>
    <property type="match status" value="1"/>
</dbReference>
<evidence type="ECO:0000256" key="15">
    <source>
        <dbReference type="SAM" id="MobiDB-lite"/>
    </source>
</evidence>
<feature type="modified residue" description="Phosphohistidine" evidence="14">
    <location>
        <position position="50"/>
    </location>
</feature>
<keyword evidence="5" id="KW-0963">Cytoplasm</keyword>
<evidence type="ECO:0000256" key="14">
    <source>
        <dbReference type="PROSITE-ProRule" id="PRU00110"/>
    </source>
</evidence>
<organism evidence="19 20">
    <name type="scientific">Acetivibrio saccincola</name>
    <dbReference type="NCBI Taxonomy" id="1677857"/>
    <lineage>
        <taxon>Bacteria</taxon>
        <taxon>Bacillati</taxon>
        <taxon>Bacillota</taxon>
        <taxon>Clostridia</taxon>
        <taxon>Eubacteriales</taxon>
        <taxon>Oscillospiraceae</taxon>
        <taxon>Acetivibrio</taxon>
    </lineage>
</organism>
<feature type="domain" description="Histidine kinase" evidence="16">
    <location>
        <begin position="378"/>
        <end position="582"/>
    </location>
</feature>
<dbReference type="PROSITE" id="PS50894">
    <property type="entry name" value="HPT"/>
    <property type="match status" value="1"/>
</dbReference>
<evidence type="ECO:0000313" key="20">
    <source>
        <dbReference type="Proteomes" id="UP000233534"/>
    </source>
</evidence>
<dbReference type="InterPro" id="IPR002545">
    <property type="entry name" value="CheW-lke_dom"/>
</dbReference>
<dbReference type="SUPFAM" id="SSF50341">
    <property type="entry name" value="CheW-like"/>
    <property type="match status" value="1"/>
</dbReference>
<dbReference type="PRINTS" id="PR00344">
    <property type="entry name" value="BCTRLSENSOR"/>
</dbReference>
<dbReference type="PROSITE" id="PS50851">
    <property type="entry name" value="CHEW"/>
    <property type="match status" value="1"/>
</dbReference>
<keyword evidence="10" id="KW-0418">Kinase</keyword>
<dbReference type="SUPFAM" id="SSF47384">
    <property type="entry name" value="Homodimeric domain of signal transducing histidine kinase"/>
    <property type="match status" value="1"/>
</dbReference>
<keyword evidence="11" id="KW-0067">ATP-binding</keyword>
<dbReference type="Pfam" id="PF01584">
    <property type="entry name" value="CheW"/>
    <property type="match status" value="1"/>
</dbReference>
<evidence type="ECO:0000259" key="16">
    <source>
        <dbReference type="PROSITE" id="PS50109"/>
    </source>
</evidence>
<keyword evidence="8 19" id="KW-0808">Transferase</keyword>
<feature type="compositionally biased region" description="Basic and acidic residues" evidence="15">
    <location>
        <begin position="298"/>
        <end position="322"/>
    </location>
</feature>
<evidence type="ECO:0000313" key="19">
    <source>
        <dbReference type="EMBL" id="AUG57866.1"/>
    </source>
</evidence>
<dbReference type="SMART" id="SM00073">
    <property type="entry name" value="HPT"/>
    <property type="match status" value="1"/>
</dbReference>
<dbReference type="InterPro" id="IPR036061">
    <property type="entry name" value="CheW-like_dom_sf"/>
</dbReference>
<dbReference type="InterPro" id="IPR036641">
    <property type="entry name" value="HPT_dom_sf"/>
</dbReference>
<dbReference type="InterPro" id="IPR035891">
    <property type="entry name" value="CheY-binding_CheA"/>
</dbReference>